<keyword evidence="3" id="KW-1185">Reference proteome</keyword>
<evidence type="ECO:0000256" key="1">
    <source>
        <dbReference type="SAM" id="MobiDB-lite"/>
    </source>
</evidence>
<dbReference type="InterPro" id="IPR008004">
    <property type="entry name" value="OCTOPUS-like"/>
</dbReference>
<dbReference type="Proteomes" id="UP001163823">
    <property type="component" value="Chromosome 6"/>
</dbReference>
<proteinExistence type="predicted"/>
<comment type="caution">
    <text evidence="2">The sequence shown here is derived from an EMBL/GenBank/DDBJ whole genome shotgun (WGS) entry which is preliminary data.</text>
</comment>
<dbReference type="EMBL" id="JARAOO010000006">
    <property type="protein sequence ID" value="KAJ7965569.1"/>
    <property type="molecule type" value="Genomic_DNA"/>
</dbReference>
<feature type="compositionally biased region" description="Low complexity" evidence="1">
    <location>
        <begin position="154"/>
        <end position="166"/>
    </location>
</feature>
<dbReference type="Pfam" id="PF05340">
    <property type="entry name" value="DUF740"/>
    <property type="match status" value="1"/>
</dbReference>
<gene>
    <name evidence="2" type="ORF">O6P43_015188</name>
</gene>
<dbReference type="PANTHER" id="PTHR35995:SF1">
    <property type="entry name" value="OS04G0690500 PROTEIN"/>
    <property type="match status" value="1"/>
</dbReference>
<dbReference type="AlphaFoldDB" id="A0AAD7LWL1"/>
<evidence type="ECO:0000313" key="2">
    <source>
        <dbReference type="EMBL" id="KAJ7965569.1"/>
    </source>
</evidence>
<evidence type="ECO:0000313" key="3">
    <source>
        <dbReference type="Proteomes" id="UP001163823"/>
    </source>
</evidence>
<reference evidence="2" key="1">
    <citation type="journal article" date="2023" name="Science">
        <title>Elucidation of the pathway for biosynthesis of saponin adjuvants from the soapbark tree.</title>
        <authorList>
            <person name="Reed J."/>
            <person name="Orme A."/>
            <person name="El-Demerdash A."/>
            <person name="Owen C."/>
            <person name="Martin L.B.B."/>
            <person name="Misra R.C."/>
            <person name="Kikuchi S."/>
            <person name="Rejzek M."/>
            <person name="Martin A.C."/>
            <person name="Harkess A."/>
            <person name="Leebens-Mack J."/>
            <person name="Louveau T."/>
            <person name="Stephenson M.J."/>
            <person name="Osbourn A."/>
        </authorList>
    </citation>
    <scope>NUCLEOTIDE SEQUENCE</scope>
    <source>
        <strain evidence="2">S10</strain>
    </source>
</reference>
<protein>
    <submittedName>
        <fullName evidence="2">RNA polymerase sigma factor RpoD like</fullName>
    </submittedName>
</protein>
<accession>A0AAD7LWL1</accession>
<name>A0AAD7LWL1_QUISA</name>
<organism evidence="2 3">
    <name type="scientific">Quillaja saponaria</name>
    <name type="common">Soap bark tree</name>
    <dbReference type="NCBI Taxonomy" id="32244"/>
    <lineage>
        <taxon>Eukaryota</taxon>
        <taxon>Viridiplantae</taxon>
        <taxon>Streptophyta</taxon>
        <taxon>Embryophyta</taxon>
        <taxon>Tracheophyta</taxon>
        <taxon>Spermatophyta</taxon>
        <taxon>Magnoliopsida</taxon>
        <taxon>eudicotyledons</taxon>
        <taxon>Gunneridae</taxon>
        <taxon>Pentapetalae</taxon>
        <taxon>rosids</taxon>
        <taxon>fabids</taxon>
        <taxon>Fabales</taxon>
        <taxon>Quillajaceae</taxon>
        <taxon>Quillaja</taxon>
    </lineage>
</organism>
<feature type="region of interest" description="Disordered" evidence="1">
    <location>
        <begin position="151"/>
        <end position="180"/>
    </location>
</feature>
<dbReference type="PANTHER" id="PTHR35995">
    <property type="entry name" value="OS04G0690500 PROTEIN"/>
    <property type="match status" value="1"/>
</dbReference>
<sequence>MNNIGYREENSWCYFHPKQIVIGVCPSCLTQRLLILAAKQGQSQYHNHLSDIHSRSGHRRAQSAGFKPPNITLQKIFAFGSFFNRHELRQCKSDNSDQNDHDHASTTSQEAFADSFISIKFEENGAASWEKNINTVSNKVSLENCNNMSWNHHSLNPNKDNSNSNSKETKSVIEHGKPRPSLRWRKRIGHLFQLIRWKRSTTKGSVCHVSSKFMEGAKVRKGWMTKRK</sequence>
<feature type="compositionally biased region" description="Basic and acidic residues" evidence="1">
    <location>
        <begin position="167"/>
        <end position="177"/>
    </location>
</feature>